<accession>A0AAP0J250</accession>
<name>A0AAP0J250_9MAGN</name>
<gene>
    <name evidence="1" type="ORF">Scep_014506</name>
</gene>
<sequence>MERLLKRHFWTFGDVINVMHLSFFKRAKILSMNTEKVEITLENGKTITVVEMTKNVRMYVTRFIYEVDLYILDTSDLMEHAMILARPFMDSANMFIDVKSKIVLIRWHKDTILMQDRKVITLLEKYDSIPTHLVPYFENLKFPVIEFIGVDISYSWE</sequence>
<protein>
    <submittedName>
        <fullName evidence="1">Uncharacterized protein</fullName>
    </submittedName>
</protein>
<keyword evidence="2" id="KW-1185">Reference proteome</keyword>
<evidence type="ECO:0000313" key="1">
    <source>
        <dbReference type="EMBL" id="KAK9125660.1"/>
    </source>
</evidence>
<dbReference type="Gene3D" id="2.40.70.10">
    <property type="entry name" value="Acid Proteases"/>
    <property type="match status" value="1"/>
</dbReference>
<organism evidence="1 2">
    <name type="scientific">Stephania cephalantha</name>
    <dbReference type="NCBI Taxonomy" id="152367"/>
    <lineage>
        <taxon>Eukaryota</taxon>
        <taxon>Viridiplantae</taxon>
        <taxon>Streptophyta</taxon>
        <taxon>Embryophyta</taxon>
        <taxon>Tracheophyta</taxon>
        <taxon>Spermatophyta</taxon>
        <taxon>Magnoliopsida</taxon>
        <taxon>Ranunculales</taxon>
        <taxon>Menispermaceae</taxon>
        <taxon>Menispermoideae</taxon>
        <taxon>Cissampelideae</taxon>
        <taxon>Stephania</taxon>
    </lineage>
</organism>
<dbReference type="InterPro" id="IPR021109">
    <property type="entry name" value="Peptidase_aspartic_dom_sf"/>
</dbReference>
<comment type="caution">
    <text evidence="1">The sequence shown here is derived from an EMBL/GenBank/DDBJ whole genome shotgun (WGS) entry which is preliminary data.</text>
</comment>
<reference evidence="1 2" key="1">
    <citation type="submission" date="2024-01" db="EMBL/GenBank/DDBJ databases">
        <title>Genome assemblies of Stephania.</title>
        <authorList>
            <person name="Yang L."/>
        </authorList>
    </citation>
    <scope>NUCLEOTIDE SEQUENCE [LARGE SCALE GENOMIC DNA]</scope>
    <source>
        <strain evidence="1">JXDWG</strain>
        <tissue evidence="1">Leaf</tissue>
    </source>
</reference>
<dbReference type="EMBL" id="JBBNAG010000006">
    <property type="protein sequence ID" value="KAK9125660.1"/>
    <property type="molecule type" value="Genomic_DNA"/>
</dbReference>
<proteinExistence type="predicted"/>
<dbReference type="AlphaFoldDB" id="A0AAP0J250"/>
<evidence type="ECO:0000313" key="2">
    <source>
        <dbReference type="Proteomes" id="UP001419268"/>
    </source>
</evidence>
<dbReference type="Proteomes" id="UP001419268">
    <property type="component" value="Unassembled WGS sequence"/>
</dbReference>